<protein>
    <submittedName>
        <fullName evidence="1">Phage tail protein</fullName>
    </submittedName>
</protein>
<dbReference type="Pfam" id="PF16462">
    <property type="entry name" value="Phage_TAC_14"/>
    <property type="match status" value="1"/>
</dbReference>
<reference evidence="1" key="1">
    <citation type="submission" date="2024-06" db="EMBL/GenBank/DDBJ databases">
        <authorList>
            <person name="Coelho C."/>
            <person name="Bento M."/>
            <person name="Garcia E."/>
            <person name="Camelo A."/>
            <person name="Brandao I."/>
            <person name="Espirito Santo C."/>
            <person name="Trovao J."/>
            <person name="Verissimo A."/>
            <person name="Costa J."/>
            <person name="Tiago I."/>
        </authorList>
    </citation>
    <scope>NUCLEOTIDE SEQUENCE</scope>
    <source>
        <strain evidence="1">KWT182</strain>
    </source>
</reference>
<evidence type="ECO:0000313" key="1">
    <source>
        <dbReference type="EMBL" id="XBS71157.1"/>
    </source>
</evidence>
<accession>A0AAU7QES8</accession>
<dbReference type="InterPro" id="IPR024410">
    <property type="entry name" value="Phage_TAC_12"/>
</dbReference>
<sequence>MSKPNAGLKAALLQPIDTAIPFTLFGVAVNIRRLTAQELMNYNDAMAAATDDSKATAQLGAGLILSVLVDENGQTIPAQELPTAGELLAVHDNATLLESLVAVLRHSNGTLEEAKKN</sequence>
<organism evidence="1">
    <name type="scientific">Acerihabitans sp. KWT182</name>
    <dbReference type="NCBI Taxonomy" id="3157919"/>
    <lineage>
        <taxon>Bacteria</taxon>
        <taxon>Pseudomonadati</taxon>
        <taxon>Pseudomonadota</taxon>
        <taxon>Gammaproteobacteria</taxon>
        <taxon>Enterobacterales</taxon>
        <taxon>Pectobacteriaceae</taxon>
        <taxon>Acerihabitans</taxon>
    </lineage>
</organism>
<dbReference type="AlphaFoldDB" id="A0AAU7QES8"/>
<dbReference type="EMBL" id="CP157947">
    <property type="protein sequence ID" value="XBS71157.1"/>
    <property type="molecule type" value="Genomic_DNA"/>
</dbReference>
<proteinExistence type="predicted"/>
<gene>
    <name evidence="1" type="ORF">ABK905_09410</name>
</gene>
<name>A0AAU7QES8_9GAMM</name>